<evidence type="ECO:0000256" key="1">
    <source>
        <dbReference type="ARBA" id="ARBA00004613"/>
    </source>
</evidence>
<feature type="compositionally biased region" description="Polar residues" evidence="6">
    <location>
        <begin position="17"/>
        <end position="51"/>
    </location>
</feature>
<dbReference type="InterPro" id="IPR036857">
    <property type="entry name" value="Thyroglobulin_1_sf"/>
</dbReference>
<feature type="domain" description="Thyroglobulin type-1" evidence="7">
    <location>
        <begin position="42"/>
        <end position="114"/>
    </location>
</feature>
<dbReference type="PROSITE" id="PS51162">
    <property type="entry name" value="THYROGLOBULIN_1_2"/>
    <property type="match status" value="1"/>
</dbReference>
<dbReference type="Proteomes" id="UP000499080">
    <property type="component" value="Unassembled WGS sequence"/>
</dbReference>
<keyword evidence="3" id="KW-0677">Repeat</keyword>
<comment type="caution">
    <text evidence="8">The sequence shown here is derived from an EMBL/GenBank/DDBJ whole genome shotgun (WGS) entry which is preliminary data.</text>
</comment>
<dbReference type="SMART" id="SM00211">
    <property type="entry name" value="TY"/>
    <property type="match status" value="1"/>
</dbReference>
<dbReference type="PANTHER" id="PTHR12352">
    <property type="entry name" value="SECRETED MODULAR CALCIUM-BINDING PROTEIN"/>
    <property type="match status" value="1"/>
</dbReference>
<dbReference type="Gene3D" id="4.10.800.10">
    <property type="entry name" value="Thyroglobulin type-1"/>
    <property type="match status" value="1"/>
</dbReference>
<accession>A0A4Y2KYU6</accession>
<dbReference type="InterPro" id="IPR051950">
    <property type="entry name" value="Dev_reg/Prot_inhib"/>
</dbReference>
<comment type="caution">
    <text evidence="5">Lacks conserved residue(s) required for the propagation of feature annotation.</text>
</comment>
<keyword evidence="2" id="KW-0964">Secreted</keyword>
<evidence type="ECO:0000313" key="8">
    <source>
        <dbReference type="EMBL" id="GBN06703.1"/>
    </source>
</evidence>
<protein>
    <recommendedName>
        <fullName evidence="7">Thyroglobulin type-1 domain-containing protein</fullName>
    </recommendedName>
</protein>
<evidence type="ECO:0000256" key="6">
    <source>
        <dbReference type="SAM" id="MobiDB-lite"/>
    </source>
</evidence>
<evidence type="ECO:0000256" key="2">
    <source>
        <dbReference type="ARBA" id="ARBA00022525"/>
    </source>
</evidence>
<dbReference type="InterPro" id="IPR000716">
    <property type="entry name" value="Thyroglobulin_1"/>
</dbReference>
<evidence type="ECO:0000256" key="4">
    <source>
        <dbReference type="ARBA" id="ARBA00023157"/>
    </source>
</evidence>
<dbReference type="AlphaFoldDB" id="A0A4Y2KYU6"/>
<dbReference type="PANTHER" id="PTHR12352:SF3">
    <property type="entry name" value="NIDOGEN-2"/>
    <property type="match status" value="1"/>
</dbReference>
<sequence length="114" mass="12893">MENDALLQGYSRKHEAQLTSETSLVQISSTSRQKITNNNRNSTKNSLQRSTANQFALRADSKEIILPGFRLIGNYHPQCNEDGTYSRVQCHGDMGYCWCVDENGNKTGENLTEY</sequence>
<keyword evidence="4 5" id="KW-1015">Disulfide bond</keyword>
<dbReference type="EMBL" id="BGPR01005092">
    <property type="protein sequence ID" value="GBN06703.1"/>
    <property type="molecule type" value="Genomic_DNA"/>
</dbReference>
<dbReference type="SUPFAM" id="SSF57610">
    <property type="entry name" value="Thyroglobulin type-1 domain"/>
    <property type="match status" value="1"/>
</dbReference>
<gene>
    <name evidence="8" type="ORF">AVEN_228857_1</name>
</gene>
<feature type="region of interest" description="Disordered" evidence="6">
    <location>
        <begin position="1"/>
        <end position="51"/>
    </location>
</feature>
<comment type="subcellular location">
    <subcellularLocation>
        <location evidence="1">Secreted</location>
    </subcellularLocation>
</comment>
<proteinExistence type="predicted"/>
<dbReference type="Pfam" id="PF00086">
    <property type="entry name" value="Thyroglobulin_1"/>
    <property type="match status" value="1"/>
</dbReference>
<name>A0A4Y2KYU6_ARAVE</name>
<evidence type="ECO:0000256" key="3">
    <source>
        <dbReference type="ARBA" id="ARBA00022737"/>
    </source>
</evidence>
<dbReference type="PROSITE" id="PS00484">
    <property type="entry name" value="THYROGLOBULIN_1_1"/>
    <property type="match status" value="1"/>
</dbReference>
<dbReference type="CDD" id="cd00191">
    <property type="entry name" value="TY"/>
    <property type="match status" value="1"/>
</dbReference>
<feature type="disulfide bond" evidence="5">
    <location>
        <begin position="90"/>
        <end position="97"/>
    </location>
</feature>
<dbReference type="GO" id="GO:0005615">
    <property type="term" value="C:extracellular space"/>
    <property type="evidence" value="ECO:0007669"/>
    <property type="project" value="TreeGrafter"/>
</dbReference>
<organism evidence="8 9">
    <name type="scientific">Araneus ventricosus</name>
    <name type="common">Orbweaver spider</name>
    <name type="synonym">Epeira ventricosa</name>
    <dbReference type="NCBI Taxonomy" id="182803"/>
    <lineage>
        <taxon>Eukaryota</taxon>
        <taxon>Metazoa</taxon>
        <taxon>Ecdysozoa</taxon>
        <taxon>Arthropoda</taxon>
        <taxon>Chelicerata</taxon>
        <taxon>Arachnida</taxon>
        <taxon>Araneae</taxon>
        <taxon>Araneomorphae</taxon>
        <taxon>Entelegynae</taxon>
        <taxon>Araneoidea</taxon>
        <taxon>Araneidae</taxon>
        <taxon>Araneus</taxon>
    </lineage>
</organism>
<keyword evidence="9" id="KW-1185">Reference proteome</keyword>
<evidence type="ECO:0000256" key="5">
    <source>
        <dbReference type="PROSITE-ProRule" id="PRU00500"/>
    </source>
</evidence>
<reference evidence="8 9" key="1">
    <citation type="journal article" date="2019" name="Sci. Rep.">
        <title>Orb-weaving spider Araneus ventricosus genome elucidates the spidroin gene catalogue.</title>
        <authorList>
            <person name="Kono N."/>
            <person name="Nakamura H."/>
            <person name="Ohtoshi R."/>
            <person name="Moran D.A.P."/>
            <person name="Shinohara A."/>
            <person name="Yoshida Y."/>
            <person name="Fujiwara M."/>
            <person name="Mori M."/>
            <person name="Tomita M."/>
            <person name="Arakawa K."/>
        </authorList>
    </citation>
    <scope>NUCLEOTIDE SEQUENCE [LARGE SCALE GENOMIC DNA]</scope>
</reference>
<dbReference type="OrthoDB" id="6434610at2759"/>
<evidence type="ECO:0000259" key="7">
    <source>
        <dbReference type="PROSITE" id="PS51162"/>
    </source>
</evidence>
<evidence type="ECO:0000313" key="9">
    <source>
        <dbReference type="Proteomes" id="UP000499080"/>
    </source>
</evidence>